<proteinExistence type="inferred from homology"/>
<comment type="caution">
    <text evidence="7">The sequence shown here is derived from an EMBL/GenBank/DDBJ whole genome shotgun (WGS) entry which is preliminary data.</text>
</comment>
<evidence type="ECO:0000256" key="1">
    <source>
        <dbReference type="ARBA" id="ARBA00004141"/>
    </source>
</evidence>
<reference evidence="7" key="1">
    <citation type="journal article" date="2021" name="Nat. Commun.">
        <title>Genetic determinants of endophytism in the Arabidopsis root mycobiome.</title>
        <authorList>
            <person name="Mesny F."/>
            <person name="Miyauchi S."/>
            <person name="Thiergart T."/>
            <person name="Pickel B."/>
            <person name="Atanasova L."/>
            <person name="Karlsson M."/>
            <person name="Huettel B."/>
            <person name="Barry K.W."/>
            <person name="Haridas S."/>
            <person name="Chen C."/>
            <person name="Bauer D."/>
            <person name="Andreopoulos W."/>
            <person name="Pangilinan J."/>
            <person name="LaButti K."/>
            <person name="Riley R."/>
            <person name="Lipzen A."/>
            <person name="Clum A."/>
            <person name="Drula E."/>
            <person name="Henrissat B."/>
            <person name="Kohler A."/>
            <person name="Grigoriev I.V."/>
            <person name="Martin F.M."/>
            <person name="Hacquard S."/>
        </authorList>
    </citation>
    <scope>NUCLEOTIDE SEQUENCE</scope>
    <source>
        <strain evidence="7">MPI-CAGE-CH-0243</strain>
    </source>
</reference>
<keyword evidence="3 6" id="KW-0812">Transmembrane</keyword>
<dbReference type="GO" id="GO:0005886">
    <property type="term" value="C:plasma membrane"/>
    <property type="evidence" value="ECO:0007669"/>
    <property type="project" value="TreeGrafter"/>
</dbReference>
<dbReference type="AlphaFoldDB" id="A0A9P9IBX2"/>
<feature type="transmembrane region" description="Helical" evidence="6">
    <location>
        <begin position="194"/>
        <end position="220"/>
    </location>
</feature>
<feature type="transmembrane region" description="Helical" evidence="6">
    <location>
        <begin position="160"/>
        <end position="182"/>
    </location>
</feature>
<feature type="transmembrane region" description="Helical" evidence="6">
    <location>
        <begin position="240"/>
        <end position="261"/>
    </location>
</feature>
<dbReference type="OrthoDB" id="2018619at2759"/>
<evidence type="ECO:0000256" key="6">
    <source>
        <dbReference type="SAM" id="Phobius"/>
    </source>
</evidence>
<dbReference type="EMBL" id="JAGMWT010000015">
    <property type="protein sequence ID" value="KAH7115848.1"/>
    <property type="molecule type" value="Genomic_DNA"/>
</dbReference>
<feature type="transmembrane region" description="Helical" evidence="6">
    <location>
        <begin position="400"/>
        <end position="424"/>
    </location>
</feature>
<feature type="transmembrane region" description="Helical" evidence="6">
    <location>
        <begin position="44"/>
        <end position="70"/>
    </location>
</feature>
<evidence type="ECO:0000256" key="2">
    <source>
        <dbReference type="ARBA" id="ARBA00008974"/>
    </source>
</evidence>
<feature type="transmembrane region" description="Helical" evidence="6">
    <location>
        <begin position="445"/>
        <end position="466"/>
    </location>
</feature>
<dbReference type="InterPro" id="IPR045225">
    <property type="entry name" value="Uracil/uridine/allantoin_perm"/>
</dbReference>
<dbReference type="Gene3D" id="1.10.4160.10">
    <property type="entry name" value="Hydantoin permease"/>
    <property type="match status" value="1"/>
</dbReference>
<dbReference type="PANTHER" id="PTHR30618">
    <property type="entry name" value="NCS1 FAMILY PURINE/PYRIMIDINE TRANSPORTER"/>
    <property type="match status" value="1"/>
</dbReference>
<evidence type="ECO:0000313" key="7">
    <source>
        <dbReference type="EMBL" id="KAH7115848.1"/>
    </source>
</evidence>
<sequence length="559" mass="62042">MVKISDIIRFLEVKRDDVHPEKGTGNEDTFPLPSQRRTFGPWEFVTLWVITGSFNIGGWTTGSSLIALGLNAWQCMITVIIGNVLVGIFCVLSGAPGAKWHIGFPIIQKACWGVHGFRFVVIQRVFLACIWFSTQVYWGGQCVRTLLTAMSPSFANLDTPLANGTMTTGDFVSFIIFTLLYLPLMWIKPEKYKIPFLVSCALVIPTICITLIWFTVVAQGGGSFLRDVSAVAPQARGSQLGWMMVLGICTNISSISVHIYVQSDYTRYARRPKDQVLAQLVMVPMGTIVVALIGIICTSCAAQIFPEQSGVLLWEPYRLFGALQAHYNNSPRSRAASAFGSLSFMVAQFGMVVANNGVSAGIDLASLFPRLFTIRRGMYTMSVLAFIIQPWQLLNGASKFLNVLGGYGVFLGPMTGIMFADYFIVRKRLYKLTDLYDASPNSIYWYWRGVNLRALASWIAGVWITLPGFAQRVRDSSVELKGWTQMYYFSWPLGTLLSIGFYWGLCRMKPVAGLRIVDIEDVFGTFSDKEIRVVEGVDHDEAESVGDVEKGKGNVTVSD</sequence>
<protein>
    <submittedName>
        <fullName evidence="7">Uracil permease</fullName>
    </submittedName>
</protein>
<dbReference type="Pfam" id="PF02133">
    <property type="entry name" value="Transp_cyt_pur"/>
    <property type="match status" value="1"/>
</dbReference>
<keyword evidence="4 6" id="KW-1133">Transmembrane helix</keyword>
<evidence type="ECO:0000256" key="3">
    <source>
        <dbReference type="ARBA" id="ARBA00022692"/>
    </source>
</evidence>
<feature type="transmembrane region" description="Helical" evidence="6">
    <location>
        <begin position="281"/>
        <end position="305"/>
    </location>
</feature>
<dbReference type="InterPro" id="IPR001248">
    <property type="entry name" value="Pur-cyt_permease"/>
</dbReference>
<accession>A0A9P9IBX2</accession>
<gene>
    <name evidence="7" type="ORF">B0J11DRAFT_112290</name>
</gene>
<evidence type="ECO:0000313" key="8">
    <source>
        <dbReference type="Proteomes" id="UP000700596"/>
    </source>
</evidence>
<dbReference type="CDD" id="cd11482">
    <property type="entry name" value="SLC-NCS1sbd_NRT1-like"/>
    <property type="match status" value="1"/>
</dbReference>
<name>A0A9P9IBX2_9PLEO</name>
<comment type="subcellular location">
    <subcellularLocation>
        <location evidence="1">Membrane</location>
        <topology evidence="1">Multi-pass membrane protein</topology>
    </subcellularLocation>
</comment>
<feature type="transmembrane region" description="Helical" evidence="6">
    <location>
        <begin position="76"/>
        <end position="98"/>
    </location>
</feature>
<feature type="transmembrane region" description="Helical" evidence="6">
    <location>
        <begin position="486"/>
        <end position="505"/>
    </location>
</feature>
<dbReference type="Proteomes" id="UP000700596">
    <property type="component" value="Unassembled WGS sequence"/>
</dbReference>
<evidence type="ECO:0000256" key="4">
    <source>
        <dbReference type="ARBA" id="ARBA00022989"/>
    </source>
</evidence>
<dbReference type="PANTHER" id="PTHR30618:SF15">
    <property type="entry name" value="NICOTINAMIDE RIBOSIDE TRANSPORTER 1-RELATED"/>
    <property type="match status" value="1"/>
</dbReference>
<feature type="transmembrane region" description="Helical" evidence="6">
    <location>
        <begin position="119"/>
        <end position="140"/>
    </location>
</feature>
<feature type="transmembrane region" description="Helical" evidence="6">
    <location>
        <begin position="377"/>
        <end position="394"/>
    </location>
</feature>
<evidence type="ECO:0000256" key="5">
    <source>
        <dbReference type="ARBA" id="ARBA00023136"/>
    </source>
</evidence>
<keyword evidence="8" id="KW-1185">Reference proteome</keyword>
<feature type="transmembrane region" description="Helical" evidence="6">
    <location>
        <begin position="342"/>
        <end position="365"/>
    </location>
</feature>
<organism evidence="7 8">
    <name type="scientific">Dendryphion nanum</name>
    <dbReference type="NCBI Taxonomy" id="256645"/>
    <lineage>
        <taxon>Eukaryota</taxon>
        <taxon>Fungi</taxon>
        <taxon>Dikarya</taxon>
        <taxon>Ascomycota</taxon>
        <taxon>Pezizomycotina</taxon>
        <taxon>Dothideomycetes</taxon>
        <taxon>Pleosporomycetidae</taxon>
        <taxon>Pleosporales</taxon>
        <taxon>Torulaceae</taxon>
        <taxon>Dendryphion</taxon>
    </lineage>
</organism>
<keyword evidence="5 6" id="KW-0472">Membrane</keyword>
<comment type="similarity">
    <text evidence="2">Belongs to the purine-cytosine permease (2.A.39) family.</text>
</comment>
<dbReference type="GO" id="GO:0015205">
    <property type="term" value="F:nucleobase transmembrane transporter activity"/>
    <property type="evidence" value="ECO:0007669"/>
    <property type="project" value="TreeGrafter"/>
</dbReference>